<dbReference type="Pfam" id="PF01794">
    <property type="entry name" value="Ferric_reduct"/>
    <property type="match status" value="1"/>
</dbReference>
<reference evidence="7" key="1">
    <citation type="submission" date="2020-05" db="EMBL/GenBank/DDBJ databases">
        <authorList>
            <person name="Chiriac C."/>
            <person name="Salcher M."/>
            <person name="Ghai R."/>
            <person name="Kavagutti S V."/>
        </authorList>
    </citation>
    <scope>NUCLEOTIDE SEQUENCE</scope>
</reference>
<comment type="subcellular location">
    <subcellularLocation>
        <location evidence="1">Membrane</location>
        <topology evidence="1">Multi-pass membrane protein</topology>
    </subcellularLocation>
</comment>
<evidence type="ECO:0000256" key="4">
    <source>
        <dbReference type="ARBA" id="ARBA00023136"/>
    </source>
</evidence>
<evidence type="ECO:0000256" key="1">
    <source>
        <dbReference type="ARBA" id="ARBA00004141"/>
    </source>
</evidence>
<feature type="transmembrane region" description="Helical" evidence="5">
    <location>
        <begin position="48"/>
        <end position="68"/>
    </location>
</feature>
<dbReference type="EMBL" id="CAFBPN010000008">
    <property type="protein sequence ID" value="CAB5011506.1"/>
    <property type="molecule type" value="Genomic_DNA"/>
</dbReference>
<feature type="transmembrane region" description="Helical" evidence="5">
    <location>
        <begin position="88"/>
        <end position="108"/>
    </location>
</feature>
<sequence length="199" mass="22196">MNSHFWWYLSRSAGTVAWFLVLASCAWGILLVTRLFRGYDRPAWLLDLHKWFGTLLLAATVLHLVALVGDNYSHFGPKELLIPFSSSWHPRGVALGVLAMYMIAAIQITSWAMKKLPKKLWRAVHLSSYVAFILVTWHAITTGTDMTSRLYGALTIMMVTLAAALGAARLVTLRTPTKSPRLTQIPAPSTTKEEDIVSN</sequence>
<dbReference type="GO" id="GO:0016020">
    <property type="term" value="C:membrane"/>
    <property type="evidence" value="ECO:0007669"/>
    <property type="project" value="UniProtKB-SubCell"/>
</dbReference>
<evidence type="ECO:0000256" key="3">
    <source>
        <dbReference type="ARBA" id="ARBA00022989"/>
    </source>
</evidence>
<evidence type="ECO:0000259" key="6">
    <source>
        <dbReference type="Pfam" id="PF01794"/>
    </source>
</evidence>
<dbReference type="InterPro" id="IPR013130">
    <property type="entry name" value="Fe3_Rdtase_TM_dom"/>
</dbReference>
<dbReference type="AlphaFoldDB" id="A0A6J7Q2J3"/>
<feature type="transmembrane region" description="Helical" evidence="5">
    <location>
        <begin position="16"/>
        <end position="36"/>
    </location>
</feature>
<keyword evidence="4 5" id="KW-0472">Membrane</keyword>
<keyword evidence="2 5" id="KW-0812">Transmembrane</keyword>
<name>A0A6J7Q2J3_9ZZZZ</name>
<evidence type="ECO:0000256" key="2">
    <source>
        <dbReference type="ARBA" id="ARBA00022692"/>
    </source>
</evidence>
<gene>
    <name evidence="7" type="ORF">UFOPK4098_00316</name>
</gene>
<evidence type="ECO:0000313" key="7">
    <source>
        <dbReference type="EMBL" id="CAB5011506.1"/>
    </source>
</evidence>
<accession>A0A6J7Q2J3</accession>
<organism evidence="7">
    <name type="scientific">freshwater metagenome</name>
    <dbReference type="NCBI Taxonomy" id="449393"/>
    <lineage>
        <taxon>unclassified sequences</taxon>
        <taxon>metagenomes</taxon>
        <taxon>ecological metagenomes</taxon>
    </lineage>
</organism>
<feature type="transmembrane region" description="Helical" evidence="5">
    <location>
        <begin position="152"/>
        <end position="171"/>
    </location>
</feature>
<keyword evidence="3 5" id="KW-1133">Transmembrane helix</keyword>
<protein>
    <submittedName>
        <fullName evidence="7">Unannotated protein</fullName>
    </submittedName>
</protein>
<evidence type="ECO:0000256" key="5">
    <source>
        <dbReference type="SAM" id="Phobius"/>
    </source>
</evidence>
<feature type="transmembrane region" description="Helical" evidence="5">
    <location>
        <begin position="120"/>
        <end position="140"/>
    </location>
</feature>
<feature type="domain" description="Ferric oxidoreductase" evidence="6">
    <location>
        <begin position="19"/>
        <end position="135"/>
    </location>
</feature>
<proteinExistence type="predicted"/>